<dbReference type="EMBL" id="JBHSFN010000027">
    <property type="protein sequence ID" value="MFC4590972.1"/>
    <property type="molecule type" value="Genomic_DNA"/>
</dbReference>
<dbReference type="Proteomes" id="UP001595891">
    <property type="component" value="Unassembled WGS sequence"/>
</dbReference>
<evidence type="ECO:0000313" key="1">
    <source>
        <dbReference type="EMBL" id="MFC4590972.1"/>
    </source>
</evidence>
<dbReference type="RefSeq" id="WP_262850015.1">
    <property type="nucleotide sequence ID" value="NZ_JANZYP010000095.1"/>
</dbReference>
<organism evidence="1 2">
    <name type="scientific">Sphaerisporangium corydalis</name>
    <dbReference type="NCBI Taxonomy" id="1441875"/>
    <lineage>
        <taxon>Bacteria</taxon>
        <taxon>Bacillati</taxon>
        <taxon>Actinomycetota</taxon>
        <taxon>Actinomycetes</taxon>
        <taxon>Streptosporangiales</taxon>
        <taxon>Streptosporangiaceae</taxon>
        <taxon>Sphaerisporangium</taxon>
    </lineage>
</organism>
<comment type="caution">
    <text evidence="1">The sequence shown here is derived from an EMBL/GenBank/DDBJ whole genome shotgun (WGS) entry which is preliminary data.</text>
</comment>
<proteinExistence type="predicted"/>
<accession>A0ABV9EMS5</accession>
<reference evidence="2" key="1">
    <citation type="journal article" date="2019" name="Int. J. Syst. Evol. Microbiol.">
        <title>The Global Catalogue of Microorganisms (GCM) 10K type strain sequencing project: providing services to taxonomists for standard genome sequencing and annotation.</title>
        <authorList>
            <consortium name="The Broad Institute Genomics Platform"/>
            <consortium name="The Broad Institute Genome Sequencing Center for Infectious Disease"/>
            <person name="Wu L."/>
            <person name="Ma J."/>
        </authorList>
    </citation>
    <scope>NUCLEOTIDE SEQUENCE [LARGE SCALE GENOMIC DNA]</scope>
    <source>
        <strain evidence="2">CCUG 49560</strain>
    </source>
</reference>
<dbReference type="PROSITE" id="PS51257">
    <property type="entry name" value="PROKAR_LIPOPROTEIN"/>
    <property type="match status" value="1"/>
</dbReference>
<keyword evidence="2" id="KW-1185">Reference proteome</keyword>
<evidence type="ECO:0000313" key="2">
    <source>
        <dbReference type="Proteomes" id="UP001595891"/>
    </source>
</evidence>
<sequence length="221" mass="23897">MRNRSAGQDAGRRDGKWVRAAAAGLVVGALVSGCSQAPTQFTGRAGAPAAPKGPERPAFASDLGRVCGDGLGFPGLPAYRRASKTVHPAVLMGRSKDLWSQTSPSDGDFPRGWILGYADDVEQTQLVVCYERTGTAPAGKVCQMEDSKTHKPLSVTMYNTTYRVRVLEGRTGRALYAHKGRAASTTCPLLTYISQGSDPTKYYTEARPADYRKYIKRFIMA</sequence>
<protein>
    <recommendedName>
        <fullName evidence="3">Lipoprotein</fullName>
    </recommendedName>
</protein>
<evidence type="ECO:0008006" key="3">
    <source>
        <dbReference type="Google" id="ProtNLM"/>
    </source>
</evidence>
<gene>
    <name evidence="1" type="ORF">ACFO8L_33085</name>
</gene>
<name>A0ABV9EMS5_9ACTN</name>